<protein>
    <recommendedName>
        <fullName evidence="4">Integral membrane protein</fullName>
    </recommendedName>
</protein>
<keyword evidence="1" id="KW-0812">Transmembrane</keyword>
<keyword evidence="3" id="KW-1185">Reference proteome</keyword>
<evidence type="ECO:0008006" key="4">
    <source>
        <dbReference type="Google" id="ProtNLM"/>
    </source>
</evidence>
<gene>
    <name evidence="2" type="ORF">WKI68_31175</name>
</gene>
<evidence type="ECO:0000313" key="3">
    <source>
        <dbReference type="Proteomes" id="UP001382904"/>
    </source>
</evidence>
<dbReference type="EMBL" id="JBBKAM010000002">
    <property type="protein sequence ID" value="MEJ8644561.1"/>
    <property type="molecule type" value="Genomic_DNA"/>
</dbReference>
<feature type="transmembrane region" description="Helical" evidence="1">
    <location>
        <begin position="73"/>
        <end position="99"/>
    </location>
</feature>
<name>A0ABU8U9I9_9ACTN</name>
<evidence type="ECO:0000313" key="2">
    <source>
        <dbReference type="EMBL" id="MEJ8644561.1"/>
    </source>
</evidence>
<keyword evidence="1" id="KW-0472">Membrane</keyword>
<sequence length="101" mass="11202">MPTHTRVHAARSSSQAGRAVALVADVLAFVIALWILLYLLEANQGNELVGFVHDVASWLAGWSYDLFTFSREWVQVVVGYGLAAVVYLLVGHTIAGWLYRR</sequence>
<accession>A0ABU8U9I9</accession>
<organism evidence="2 3">
    <name type="scientific">Streptomyces caledonius</name>
    <dbReference type="NCBI Taxonomy" id="3134107"/>
    <lineage>
        <taxon>Bacteria</taxon>
        <taxon>Bacillati</taxon>
        <taxon>Actinomycetota</taxon>
        <taxon>Actinomycetes</taxon>
        <taxon>Kitasatosporales</taxon>
        <taxon>Streptomycetaceae</taxon>
        <taxon>Streptomyces</taxon>
    </lineage>
</organism>
<proteinExistence type="predicted"/>
<dbReference type="Proteomes" id="UP001382904">
    <property type="component" value="Unassembled WGS sequence"/>
</dbReference>
<feature type="transmembrane region" description="Helical" evidence="1">
    <location>
        <begin position="20"/>
        <end position="40"/>
    </location>
</feature>
<comment type="caution">
    <text evidence="2">The sequence shown here is derived from an EMBL/GenBank/DDBJ whole genome shotgun (WGS) entry which is preliminary data.</text>
</comment>
<keyword evidence="1" id="KW-1133">Transmembrane helix</keyword>
<reference evidence="2 3" key="1">
    <citation type="submission" date="2024-03" db="EMBL/GenBank/DDBJ databases">
        <title>Novel Streptomyces species of biotechnological and ecological value are a feature of Machair soil.</title>
        <authorList>
            <person name="Prole J.R."/>
            <person name="Goodfellow M."/>
            <person name="Allenby N."/>
            <person name="Ward A.C."/>
        </authorList>
    </citation>
    <scope>NUCLEOTIDE SEQUENCE [LARGE SCALE GENOMIC DNA]</scope>
    <source>
        <strain evidence="2 3">MS1.HAVA.3</strain>
    </source>
</reference>
<evidence type="ECO:0000256" key="1">
    <source>
        <dbReference type="SAM" id="Phobius"/>
    </source>
</evidence>